<dbReference type="Pfam" id="PF03795">
    <property type="entry name" value="YCII"/>
    <property type="match status" value="1"/>
</dbReference>
<dbReference type="SUPFAM" id="SSF54909">
    <property type="entry name" value="Dimeric alpha+beta barrel"/>
    <property type="match status" value="1"/>
</dbReference>
<dbReference type="PANTHER" id="PTHR35174">
    <property type="entry name" value="BLL7171 PROTEIN-RELATED"/>
    <property type="match status" value="1"/>
</dbReference>
<keyword evidence="4" id="KW-1185">Reference proteome</keyword>
<comment type="caution">
    <text evidence="3">The sequence shown here is derived from an EMBL/GenBank/DDBJ whole genome shotgun (WGS) entry which is preliminary data.</text>
</comment>
<dbReference type="Proteomes" id="UP000068382">
    <property type="component" value="Unassembled WGS sequence"/>
</dbReference>
<dbReference type="Gene3D" id="3.30.70.1060">
    <property type="entry name" value="Dimeric alpha+beta barrel"/>
    <property type="match status" value="1"/>
</dbReference>
<feature type="domain" description="YCII-related" evidence="2">
    <location>
        <begin position="1"/>
        <end position="114"/>
    </location>
</feature>
<name>A0A132C3S2_9RHOB</name>
<proteinExistence type="inferred from homology"/>
<dbReference type="PATRIC" id="fig|1768241.3.peg.582"/>
<evidence type="ECO:0000259" key="2">
    <source>
        <dbReference type="Pfam" id="PF03795"/>
    </source>
</evidence>
<protein>
    <submittedName>
        <fullName evidence="3">YCII-related domain protein</fullName>
    </submittedName>
</protein>
<evidence type="ECO:0000256" key="1">
    <source>
        <dbReference type="ARBA" id="ARBA00007689"/>
    </source>
</evidence>
<reference evidence="3 4" key="1">
    <citation type="submission" date="2015-12" db="EMBL/GenBank/DDBJ databases">
        <title>Genome sequence of the marine Rhodobacteraceae strain O3.65, Candidatus Tritonibacter horizontis.</title>
        <authorList>
            <person name="Poehlein A."/>
            <person name="Giebel H.A."/>
            <person name="Voget S."/>
            <person name="Brinkhoff T."/>
        </authorList>
    </citation>
    <scope>NUCLEOTIDE SEQUENCE [LARGE SCALE GENOMIC DNA]</scope>
    <source>
        <strain evidence="3 4">O3.65</strain>
    </source>
</reference>
<evidence type="ECO:0000313" key="4">
    <source>
        <dbReference type="Proteomes" id="UP000068382"/>
    </source>
</evidence>
<dbReference type="RefSeq" id="WP_068240237.1">
    <property type="nucleotide sequence ID" value="NZ_LPUY01000012.1"/>
</dbReference>
<dbReference type="AlphaFoldDB" id="A0A132C3S2"/>
<sequence>MDYMLLLYGDPMKEPAYGTPEFDEMMSGYATLSARLKTDGVLKGGEGLQGVETATSLRVRAGRVETMDGPFAETREHLGGYYIINVPDLDTALTYAAMVPAALYGTVEVRPMMDYNPAGD</sequence>
<accession>A0A132C3S2</accession>
<dbReference type="EMBL" id="LPUY01000012">
    <property type="protein sequence ID" value="KUP94647.1"/>
    <property type="molecule type" value="Genomic_DNA"/>
</dbReference>
<evidence type="ECO:0000313" key="3">
    <source>
        <dbReference type="EMBL" id="KUP94647.1"/>
    </source>
</evidence>
<dbReference type="InterPro" id="IPR005545">
    <property type="entry name" value="YCII"/>
</dbReference>
<gene>
    <name evidence="3" type="ORF">TRIHO_05730</name>
</gene>
<organism evidence="3 4">
    <name type="scientific">Tritonibacter horizontis</name>
    <dbReference type="NCBI Taxonomy" id="1768241"/>
    <lineage>
        <taxon>Bacteria</taxon>
        <taxon>Pseudomonadati</taxon>
        <taxon>Pseudomonadota</taxon>
        <taxon>Alphaproteobacteria</taxon>
        <taxon>Rhodobacterales</taxon>
        <taxon>Paracoccaceae</taxon>
        <taxon>Tritonibacter</taxon>
    </lineage>
</organism>
<dbReference type="OrthoDB" id="9807535at2"/>
<dbReference type="PANTHER" id="PTHR35174:SF3">
    <property type="entry name" value="BLL7171 PROTEIN"/>
    <property type="match status" value="1"/>
</dbReference>
<dbReference type="InterPro" id="IPR011008">
    <property type="entry name" value="Dimeric_a/b-barrel"/>
</dbReference>
<comment type="similarity">
    <text evidence="1">Belongs to the YciI family.</text>
</comment>